<dbReference type="GeneID" id="118459864"/>
<proteinExistence type="inferred from homology"/>
<reference evidence="5" key="2">
    <citation type="submission" date="2022-08" db="UniProtKB">
        <authorList>
            <consortium name="EnsemblMetazoa"/>
        </authorList>
    </citation>
    <scope>IDENTIFICATION</scope>
    <source>
        <strain evidence="5">STECLA/ALBI9_A</strain>
    </source>
</reference>
<dbReference type="Proteomes" id="UP000069272">
    <property type="component" value="Chromosome 2R"/>
</dbReference>
<dbReference type="VEuPathDB" id="VectorBase:AALB009195"/>
<dbReference type="Pfam" id="PF24161">
    <property type="entry name" value="CCDC39"/>
    <property type="match status" value="1"/>
</dbReference>
<evidence type="ECO:0000256" key="4">
    <source>
        <dbReference type="ARBA" id="ARBA00045182"/>
    </source>
</evidence>
<dbReference type="RefSeq" id="XP_035779532.1">
    <property type="nucleotide sequence ID" value="XM_035923639.1"/>
</dbReference>
<protein>
    <recommendedName>
        <fullName evidence="2">Coiled-coil domain-containing protein 39</fullName>
    </recommendedName>
</protein>
<dbReference type="CTD" id="339829"/>
<dbReference type="GO" id="GO:0060285">
    <property type="term" value="P:cilium-dependent cell motility"/>
    <property type="evidence" value="ECO:0007669"/>
    <property type="project" value="TreeGrafter"/>
</dbReference>
<dbReference type="EnsemblMetazoa" id="AALB009195-RA">
    <property type="protein sequence ID" value="AALB009195-PA"/>
    <property type="gene ID" value="AALB009195"/>
</dbReference>
<dbReference type="GO" id="GO:0005576">
    <property type="term" value="C:extracellular region"/>
    <property type="evidence" value="ECO:0007669"/>
    <property type="project" value="GOC"/>
</dbReference>
<dbReference type="InterPro" id="IPR033290">
    <property type="entry name" value="CCDC39"/>
</dbReference>
<dbReference type="AlphaFoldDB" id="A0A182FRL9"/>
<evidence type="ECO:0000256" key="2">
    <source>
        <dbReference type="ARBA" id="ARBA00016725"/>
    </source>
</evidence>
<dbReference type="KEGG" id="aali:118459864"/>
<keyword evidence="6" id="KW-1185">Reference proteome</keyword>
<dbReference type="PANTHER" id="PTHR18962">
    <property type="entry name" value="COILED-COIL DOMAIN-CONTAINING PROTEIN 39"/>
    <property type="match status" value="1"/>
</dbReference>
<dbReference type="OrthoDB" id="420518at2759"/>
<evidence type="ECO:0000256" key="3">
    <source>
        <dbReference type="ARBA" id="ARBA00023054"/>
    </source>
</evidence>
<keyword evidence="3" id="KW-0175">Coiled coil</keyword>
<comment type="function">
    <text evidence="4">Required for assembly of dynein regulatory complex (DRC) and inner dynein arm (IDA) complexes, which are responsible for ciliary beat regulation, thereby playing a central role in motility in cilia and flagella. Probably acts together with CCDC40 to form a molecular ruler that determines the 96 nanometer (nm) repeat length and arrangements of components in cilia and flagella. Not required for outer dynein arm complexes assembly.</text>
</comment>
<dbReference type="PANTHER" id="PTHR18962:SF0">
    <property type="entry name" value="COILED-COIL DOMAIN-CONTAINING PROTEIN 39"/>
    <property type="match status" value="1"/>
</dbReference>
<evidence type="ECO:0000256" key="1">
    <source>
        <dbReference type="ARBA" id="ARBA00005805"/>
    </source>
</evidence>
<sequence>MVESQPFIIRVMEEMGMADGGFIPIANEENKRLLEYIHRLGGTKGEASGKVQLSDQRLTNLKVHLRNAQLEFDQNSKIIGADKSQITTEHGLLKVAQNDRSFFRQQMLDAKKDHAELEKHDERAQGDMKKLAGNVEKYTERIKWAKGALLEWKQVMGNGEATNKLILKYCKADASRAEALEAKRKQLEDKISRRRTTLVTLYEEYKSLEQVLERTSQLFRQAHQERRQLVQTWKEAVKHMNQREESIKSVETDIEAAREVSNVLSCDLQAQAEFLEQQQRNNHEIEIRIGELNVEVSKLRNRLTALNDSVQLKTNEYQVTRKSVQNLSNKLSSMRNRNRHALNSEGEKEKQIQANLSELELLRDKLDNFRSKSLCAQERLRQLGEMVETEERQIRTMEKETARLSTALYRAQQQLFAMREEDKLLKDEIHSTESGIGKIRAAQKTLEKEIIRQIVISYNVDYGIEQVQARIANMKGNAGTKQEGANLAHMKLVHAEAILHERRQNLTLLQSQIVKIQQDFRQASLVYQQDAAEIERMTGKWKEKTLIVEGGEKKVRQCTAENQERLVEKSLLKMRIKQMERRLETQSDKMYTLERHRMELEAAITKRLVDISAQKDMLLLKRKYLADERAQLRADIIERGLKIEQLKNRYDLSLDLLGKNEDGSIVTATQIKIQTAQEKYMLLREGSELNVKILKAEEDLKALENTLKVMNFSNEKYKRGLQKVEDENPDTVAMENIQADYGKAMAALKNVRSDLAMNTENLHDLNECREQNDKTLEQTQKIRLDSNDVLLRVQKELLDQRTKIQRAERELKLAIKAAKAKTNDDDLMMIFQKDLNLKELEERNGLALQHLADLVEQNSEMAASVSKHCYERGLRLPLIKRTKSQISWRSENSHGTEYSGRVDTISSKQASRLSTCTTTSSRNTDDSSDDIAKSFDNRMSAGLSVILIDFPGTKGGINRAPPGGPGTKKH</sequence>
<comment type="similarity">
    <text evidence="1">Belongs to the CCDC39 family.</text>
</comment>
<evidence type="ECO:0000313" key="6">
    <source>
        <dbReference type="Proteomes" id="UP000069272"/>
    </source>
</evidence>
<evidence type="ECO:0000313" key="5">
    <source>
        <dbReference type="EnsemblMetazoa" id="AALB009195-PA"/>
    </source>
</evidence>
<dbReference type="VEuPathDB" id="VectorBase:AALB20_033824"/>
<dbReference type="GO" id="GO:0060287">
    <property type="term" value="P:epithelial cilium movement involved in determination of left/right asymmetry"/>
    <property type="evidence" value="ECO:0007669"/>
    <property type="project" value="TreeGrafter"/>
</dbReference>
<reference evidence="5 6" key="1">
    <citation type="journal article" date="2017" name="G3 (Bethesda)">
        <title>The Physical Genome Mapping of Anopheles albimanus Corrected Scaffold Misassemblies and Identified Interarm Rearrangements in Genus Anopheles.</title>
        <authorList>
            <person name="Artemov G.N."/>
            <person name="Peery A.N."/>
            <person name="Jiang X."/>
            <person name="Tu Z."/>
            <person name="Stegniy V.N."/>
            <person name="Sharakhova M.V."/>
            <person name="Sharakhov I.V."/>
        </authorList>
    </citation>
    <scope>NUCLEOTIDE SEQUENCE [LARGE SCALE GENOMIC DNA]</scope>
    <source>
        <strain evidence="5 6">ALBI9_A</strain>
    </source>
</reference>
<name>A0A182FRL9_ANOAL</name>
<dbReference type="GO" id="GO:0036159">
    <property type="term" value="P:inner dynein arm assembly"/>
    <property type="evidence" value="ECO:0007669"/>
    <property type="project" value="InterPro"/>
</dbReference>
<accession>A0A182FRL9</accession>
<organism evidence="5 6">
    <name type="scientific">Anopheles albimanus</name>
    <name type="common">New world malaria mosquito</name>
    <dbReference type="NCBI Taxonomy" id="7167"/>
    <lineage>
        <taxon>Eukaryota</taxon>
        <taxon>Metazoa</taxon>
        <taxon>Ecdysozoa</taxon>
        <taxon>Arthropoda</taxon>
        <taxon>Hexapoda</taxon>
        <taxon>Insecta</taxon>
        <taxon>Pterygota</taxon>
        <taxon>Neoptera</taxon>
        <taxon>Endopterygota</taxon>
        <taxon>Diptera</taxon>
        <taxon>Nematocera</taxon>
        <taxon>Culicoidea</taxon>
        <taxon>Culicidae</taxon>
        <taxon>Anophelinae</taxon>
        <taxon>Anopheles</taxon>
    </lineage>
</organism>
<dbReference type="STRING" id="7167.A0A182FRL9"/>
<dbReference type="GO" id="GO:0005930">
    <property type="term" value="C:axoneme"/>
    <property type="evidence" value="ECO:0007669"/>
    <property type="project" value="InterPro"/>
</dbReference>